<feature type="transmembrane region" description="Helical" evidence="9">
    <location>
        <begin position="202"/>
        <end position="220"/>
    </location>
</feature>
<sequence>MYLNFVILSALINFSVLAFSSNIEYDGWVHINLQHSLTFTENPVFTERGNVTIQSLRTGTSVVQQKPLAQSDKVKLRDLAATNKFYQLKSIVTLADGSQVSFLSTVKACMLVESELNDILSVSLDYSGRVITVTLAVPSTSTCEGAVVPIDKLKEFSTNVFVRHTENGPSPDTATYIHKLEREREAKERGDVKDNRSFLAKYWMYIIPVIIIMVISSATNPDGAGAAAAR</sequence>
<dbReference type="PANTHER" id="PTHR21397:SF4">
    <property type="entry name" value="ER MEMBRANE PROTEIN COMPLEX SUBUNIT 10"/>
    <property type="match status" value="1"/>
</dbReference>
<evidence type="ECO:0000256" key="1">
    <source>
        <dbReference type="ARBA" id="ARBA00004115"/>
    </source>
</evidence>
<dbReference type="EMBL" id="VVIM01000002">
    <property type="protein sequence ID" value="KAB0802770.1"/>
    <property type="molecule type" value="Genomic_DNA"/>
</dbReference>
<keyword evidence="13" id="KW-1185">Reference proteome</keyword>
<evidence type="ECO:0000256" key="5">
    <source>
        <dbReference type="ARBA" id="ARBA00022729"/>
    </source>
</evidence>
<dbReference type="Proteomes" id="UP000327044">
    <property type="component" value="Unassembled WGS sequence"/>
</dbReference>
<dbReference type="EMBL" id="GEZM01081920">
    <property type="protein sequence ID" value="JAV61478.1"/>
    <property type="molecule type" value="Transcribed_RNA"/>
</dbReference>
<accession>A0A1Y1KLK2</accession>
<evidence type="ECO:0000313" key="13">
    <source>
        <dbReference type="Proteomes" id="UP000327044"/>
    </source>
</evidence>
<reference evidence="11" key="1">
    <citation type="journal article" date="2016" name="Sci. Rep.">
        <title>Molecular characterization of firefly nuptial gifts: a multi-omics approach sheds light on postcopulatory sexual selection.</title>
        <authorList>
            <person name="Al-Wathiqui N."/>
            <person name="Fallon T.R."/>
            <person name="South A."/>
            <person name="Weng J.K."/>
            <person name="Lewis S.M."/>
        </authorList>
    </citation>
    <scope>NUCLEOTIDE SEQUENCE</scope>
</reference>
<dbReference type="GO" id="GO:0072546">
    <property type="term" value="C:EMC complex"/>
    <property type="evidence" value="ECO:0007669"/>
    <property type="project" value="TreeGrafter"/>
</dbReference>
<dbReference type="AlphaFoldDB" id="A0A1Y1KLK2"/>
<evidence type="ECO:0000256" key="9">
    <source>
        <dbReference type="SAM" id="Phobius"/>
    </source>
</evidence>
<dbReference type="CDD" id="cd22209">
    <property type="entry name" value="EMC10"/>
    <property type="match status" value="1"/>
</dbReference>
<keyword evidence="8 9" id="KW-0472">Membrane</keyword>
<evidence type="ECO:0000256" key="6">
    <source>
        <dbReference type="ARBA" id="ARBA00022824"/>
    </source>
</evidence>
<evidence type="ECO:0000256" key="8">
    <source>
        <dbReference type="ARBA" id="ARBA00023136"/>
    </source>
</evidence>
<keyword evidence="6" id="KW-0256">Endoplasmic reticulum</keyword>
<gene>
    <name evidence="12" type="ORF">PPYR_04956</name>
</gene>
<evidence type="ECO:0000313" key="11">
    <source>
        <dbReference type="EMBL" id="JAV61478.1"/>
    </source>
</evidence>
<keyword evidence="5 10" id="KW-0732">Signal</keyword>
<evidence type="ECO:0000256" key="4">
    <source>
        <dbReference type="ARBA" id="ARBA00022692"/>
    </source>
</evidence>
<evidence type="ECO:0000256" key="7">
    <source>
        <dbReference type="ARBA" id="ARBA00022989"/>
    </source>
</evidence>
<proteinExistence type="inferred from homology"/>
<keyword evidence="4 9" id="KW-0812">Transmembrane</keyword>
<keyword evidence="7 9" id="KW-1133">Transmembrane helix</keyword>
<comment type="similarity">
    <text evidence="2">Belongs to the EMC10 family.</text>
</comment>
<dbReference type="OrthoDB" id="1894652at2759"/>
<feature type="signal peptide" evidence="10">
    <location>
        <begin position="1"/>
        <end position="18"/>
    </location>
</feature>
<dbReference type="PANTHER" id="PTHR21397">
    <property type="entry name" value="CHROMATIN COMPLEXES SUBUNIT BAP18-RELATED"/>
    <property type="match status" value="1"/>
</dbReference>
<dbReference type="FunCoup" id="A0A1Y1KLK2">
    <property type="interactions" value="650"/>
</dbReference>
<dbReference type="Pfam" id="PF21203">
    <property type="entry name" value="ECM10"/>
    <property type="match status" value="1"/>
</dbReference>
<evidence type="ECO:0000256" key="3">
    <source>
        <dbReference type="ARBA" id="ARBA00020105"/>
    </source>
</evidence>
<reference evidence="12 13" key="2">
    <citation type="journal article" date="2018" name="Elife">
        <title>Firefly genomes illuminate parallel origins of bioluminescence in beetles.</title>
        <authorList>
            <person name="Fallon T.R."/>
            <person name="Lower S.E."/>
            <person name="Chang C.H."/>
            <person name="Bessho-Uehara M."/>
            <person name="Martin G.J."/>
            <person name="Bewick A.J."/>
            <person name="Behringer M."/>
            <person name="Debat H.J."/>
            <person name="Wong I."/>
            <person name="Day J.C."/>
            <person name="Suvorov A."/>
            <person name="Silva C.J."/>
            <person name="Stanger-Hall K.F."/>
            <person name="Hall D.W."/>
            <person name="Schmitz R.J."/>
            <person name="Nelson D.R."/>
            <person name="Lewis S.M."/>
            <person name="Shigenobu S."/>
            <person name="Bybee S.M."/>
            <person name="Larracuente A.M."/>
            <person name="Oba Y."/>
            <person name="Weng J.K."/>
        </authorList>
    </citation>
    <scope>NUCLEOTIDE SEQUENCE [LARGE SCALE GENOMIC DNA]</scope>
    <source>
        <strain evidence="12">1611_PpyrPB1</strain>
        <tissue evidence="12">Whole body</tissue>
    </source>
</reference>
<dbReference type="InParanoid" id="A0A1Y1KLK2"/>
<name>A0A1Y1KLK2_PHOPY</name>
<reference evidence="12" key="3">
    <citation type="submission" date="2019-08" db="EMBL/GenBank/DDBJ databases">
        <authorList>
            <consortium name="Photinus pyralis genome working group"/>
            <person name="Fallon T.R."/>
            <person name="Sander Lower S.E."/>
            <person name="Weng J.-K."/>
        </authorList>
    </citation>
    <scope>NUCLEOTIDE SEQUENCE</scope>
    <source>
        <strain evidence="12">1611_PpyrPB1</strain>
        <tissue evidence="12">Whole body</tissue>
    </source>
</reference>
<feature type="chain" id="PRO_5033289581" description="ER membrane protein complex subunit 10" evidence="10">
    <location>
        <begin position="19"/>
        <end position="230"/>
    </location>
</feature>
<comment type="subcellular location">
    <subcellularLocation>
        <location evidence="1">Endoplasmic reticulum membrane</location>
        <topology evidence="1">Single-pass type I membrane protein</topology>
    </subcellularLocation>
</comment>
<organism evidence="11">
    <name type="scientific">Photinus pyralis</name>
    <name type="common">Common eastern firefly</name>
    <name type="synonym">Lampyris pyralis</name>
    <dbReference type="NCBI Taxonomy" id="7054"/>
    <lineage>
        <taxon>Eukaryota</taxon>
        <taxon>Metazoa</taxon>
        <taxon>Ecdysozoa</taxon>
        <taxon>Arthropoda</taxon>
        <taxon>Hexapoda</taxon>
        <taxon>Insecta</taxon>
        <taxon>Pterygota</taxon>
        <taxon>Neoptera</taxon>
        <taxon>Endopterygota</taxon>
        <taxon>Coleoptera</taxon>
        <taxon>Polyphaga</taxon>
        <taxon>Elateriformia</taxon>
        <taxon>Elateroidea</taxon>
        <taxon>Lampyridae</taxon>
        <taxon>Lampyrinae</taxon>
        <taxon>Photinus</taxon>
    </lineage>
</organism>
<protein>
    <recommendedName>
        <fullName evidence="3">ER membrane protein complex subunit 10</fullName>
    </recommendedName>
</protein>
<evidence type="ECO:0000256" key="2">
    <source>
        <dbReference type="ARBA" id="ARBA00007695"/>
    </source>
</evidence>
<evidence type="ECO:0000313" key="12">
    <source>
        <dbReference type="EMBL" id="KAB0802770.1"/>
    </source>
</evidence>
<evidence type="ECO:0000256" key="10">
    <source>
        <dbReference type="SAM" id="SignalP"/>
    </source>
</evidence>